<evidence type="ECO:0000256" key="4">
    <source>
        <dbReference type="ARBA" id="ARBA00023172"/>
    </source>
</evidence>
<accession>A0A1M4XCW7</accession>
<feature type="coiled-coil region" evidence="5">
    <location>
        <begin position="170"/>
        <end position="197"/>
    </location>
</feature>
<evidence type="ECO:0000313" key="6">
    <source>
        <dbReference type="EMBL" id="SHE91271.1"/>
    </source>
</evidence>
<dbReference type="OrthoDB" id="370725at2"/>
<dbReference type="STRING" id="1155689.SAMN05444278_10879"/>
<sequence>MEYIIVGIVAIVCLLIGLFIGKKLGHSDAQEARKRIENEAIELRQTNKNLELQLKDLNAKLETQQETAKQELKELSAEKNKVEIALTQRNTEFKNLQEKLDHQKADVEKLQEKFSADFENLANKILDRKSEKFTSLNKKNIEQILSPLKDKIKSFEDKVDKNNTDFIKTHSELGQKLKDLNELNSKISEEAQNLTNALKGETKTQGNWGEMILERVLEKSGLTKGREYDIQQSFENEDGKKQMPDVVINLPNEKQMIIDSKVSLVAYERYVNSSESLEKSKHLKDHIKSLKTHIKQLSEKKYEDLGFQKSPDFVLMFIPIEPALYLAQNEDQNFFYSAFDHNILLVSPTTLLSTLRTVDTIWKNEKQQQNANEIAKHAGNLYDKFTNLLVELETIGKRLKSTDVAYSDAMKKLTGKQNLIKDVEKLKQLGVRTSKDISQKWIKKANENSLLDHE</sequence>
<evidence type="ECO:0000256" key="1">
    <source>
        <dbReference type="ARBA" id="ARBA00003416"/>
    </source>
</evidence>
<dbReference type="PANTHER" id="PTHR30563">
    <property type="entry name" value="DNA RECOMBINATION PROTEIN RMUC"/>
    <property type="match status" value="1"/>
</dbReference>
<dbReference type="EMBL" id="FQTW01000008">
    <property type="protein sequence ID" value="SHE91271.1"/>
    <property type="molecule type" value="Genomic_DNA"/>
</dbReference>
<keyword evidence="3 5" id="KW-0175">Coiled coil</keyword>
<feature type="coiled-coil region" evidence="5">
    <location>
        <begin position="26"/>
        <end position="113"/>
    </location>
</feature>
<dbReference type="InterPro" id="IPR003798">
    <property type="entry name" value="DNA_recombination_RmuC"/>
</dbReference>
<evidence type="ECO:0000256" key="5">
    <source>
        <dbReference type="SAM" id="Coils"/>
    </source>
</evidence>
<comment type="similarity">
    <text evidence="2">Belongs to the RmuC family.</text>
</comment>
<dbReference type="GO" id="GO:0006310">
    <property type="term" value="P:DNA recombination"/>
    <property type="evidence" value="ECO:0007669"/>
    <property type="project" value="UniProtKB-KW"/>
</dbReference>
<proteinExistence type="inferred from homology"/>
<keyword evidence="4" id="KW-0233">DNA recombination</keyword>
<name>A0A1M4XCW7_9FLAO</name>
<dbReference type="AlphaFoldDB" id="A0A1M4XCW7"/>
<comment type="function">
    <text evidence="1">Involved in DNA recombination.</text>
</comment>
<dbReference type="PANTHER" id="PTHR30563:SF0">
    <property type="entry name" value="DNA RECOMBINATION PROTEIN RMUC"/>
    <property type="match status" value="1"/>
</dbReference>
<dbReference type="Proteomes" id="UP000184462">
    <property type="component" value="Unassembled WGS sequence"/>
</dbReference>
<dbReference type="RefSeq" id="WP_073193457.1">
    <property type="nucleotide sequence ID" value="NZ_FQTW01000008.1"/>
</dbReference>
<dbReference type="Pfam" id="PF02646">
    <property type="entry name" value="RmuC"/>
    <property type="match status" value="1"/>
</dbReference>
<gene>
    <name evidence="6" type="ORF">SAMN05444278_10879</name>
</gene>
<evidence type="ECO:0000313" key="7">
    <source>
        <dbReference type="Proteomes" id="UP000184462"/>
    </source>
</evidence>
<keyword evidence="7" id="KW-1185">Reference proteome</keyword>
<dbReference type="Gene3D" id="1.10.287.2610">
    <property type="match status" value="1"/>
</dbReference>
<evidence type="ECO:0000256" key="2">
    <source>
        <dbReference type="ARBA" id="ARBA00009840"/>
    </source>
</evidence>
<organism evidence="6 7">
    <name type="scientific">Psychroflexus salarius</name>
    <dbReference type="NCBI Taxonomy" id="1155689"/>
    <lineage>
        <taxon>Bacteria</taxon>
        <taxon>Pseudomonadati</taxon>
        <taxon>Bacteroidota</taxon>
        <taxon>Flavobacteriia</taxon>
        <taxon>Flavobacteriales</taxon>
        <taxon>Flavobacteriaceae</taxon>
        <taxon>Psychroflexus</taxon>
    </lineage>
</organism>
<protein>
    <submittedName>
        <fullName evidence="6">DNA recombination protein RmuC</fullName>
    </submittedName>
</protein>
<evidence type="ECO:0000256" key="3">
    <source>
        <dbReference type="ARBA" id="ARBA00023054"/>
    </source>
</evidence>
<reference evidence="6 7" key="1">
    <citation type="submission" date="2016-11" db="EMBL/GenBank/DDBJ databases">
        <authorList>
            <person name="Jaros S."/>
            <person name="Januszkiewicz K."/>
            <person name="Wedrychowicz H."/>
        </authorList>
    </citation>
    <scope>NUCLEOTIDE SEQUENCE [LARGE SCALE GENOMIC DNA]</scope>
    <source>
        <strain evidence="6 7">DSM 25661</strain>
    </source>
</reference>